<proteinExistence type="predicted"/>
<dbReference type="RefSeq" id="WP_240592648.1">
    <property type="nucleotide sequence ID" value="NZ_JAKUDL010000014.1"/>
</dbReference>
<reference evidence="2 3" key="1">
    <citation type="submission" date="2022-02" db="EMBL/GenBank/DDBJ databases">
        <title>The genome sequence of Shewanella sp. 3B26.</title>
        <authorList>
            <person name="Du J."/>
        </authorList>
    </citation>
    <scope>NUCLEOTIDE SEQUENCE [LARGE SCALE GENOMIC DNA]</scope>
    <source>
        <strain evidence="2 3">3B26</strain>
    </source>
</reference>
<feature type="transmembrane region" description="Helical" evidence="1">
    <location>
        <begin position="20"/>
        <end position="40"/>
    </location>
</feature>
<name>A0AAJ1FD88_9GAMM</name>
<comment type="caution">
    <text evidence="2">The sequence shown here is derived from an EMBL/GenBank/DDBJ whole genome shotgun (WGS) entry which is preliminary data.</text>
</comment>
<evidence type="ECO:0000313" key="2">
    <source>
        <dbReference type="EMBL" id="MCH4296690.1"/>
    </source>
</evidence>
<sequence>MVAANEIARPLAGKRYKNPALVWAAMLSFGAALLHLATIAGGEDWYRAMGAGEQMAQMARAGDPYATYLTLFIAAVLSLWGLFALAGAGVIRKLPFTRLALYLIAAVYTLRGLYGLVLAGLLGAGILDAPYLTSLGIRFWLVSSLICLGIGLVHITGLRKGLFF</sequence>
<evidence type="ECO:0000256" key="1">
    <source>
        <dbReference type="SAM" id="Phobius"/>
    </source>
</evidence>
<dbReference type="Proteomes" id="UP001297581">
    <property type="component" value="Unassembled WGS sequence"/>
</dbReference>
<feature type="transmembrane region" description="Helical" evidence="1">
    <location>
        <begin position="65"/>
        <end position="87"/>
    </location>
</feature>
<dbReference type="AlphaFoldDB" id="A0AAJ1FD88"/>
<feature type="transmembrane region" description="Helical" evidence="1">
    <location>
        <begin position="139"/>
        <end position="158"/>
    </location>
</feature>
<gene>
    <name evidence="2" type="ORF">MJ923_20500</name>
</gene>
<keyword evidence="1" id="KW-1133">Transmembrane helix</keyword>
<keyword evidence="3" id="KW-1185">Reference proteome</keyword>
<feature type="transmembrane region" description="Helical" evidence="1">
    <location>
        <begin position="99"/>
        <end position="127"/>
    </location>
</feature>
<keyword evidence="1" id="KW-0812">Transmembrane</keyword>
<dbReference type="EMBL" id="JAKUDL010000014">
    <property type="protein sequence ID" value="MCH4296690.1"/>
    <property type="molecule type" value="Genomic_DNA"/>
</dbReference>
<evidence type="ECO:0000313" key="3">
    <source>
        <dbReference type="Proteomes" id="UP001297581"/>
    </source>
</evidence>
<keyword evidence="1" id="KW-0472">Membrane</keyword>
<organism evidence="2 3">
    <name type="scientific">Shewanella zhuhaiensis</name>
    <dbReference type="NCBI Taxonomy" id="2919576"/>
    <lineage>
        <taxon>Bacteria</taxon>
        <taxon>Pseudomonadati</taxon>
        <taxon>Pseudomonadota</taxon>
        <taxon>Gammaproteobacteria</taxon>
        <taxon>Alteromonadales</taxon>
        <taxon>Shewanellaceae</taxon>
        <taxon>Shewanella</taxon>
    </lineage>
</organism>
<protein>
    <submittedName>
        <fullName evidence="2">Uncharacterized protein</fullName>
    </submittedName>
</protein>
<accession>A0AAJ1FD88</accession>